<keyword evidence="1" id="KW-0812">Transmembrane</keyword>
<evidence type="ECO:0000259" key="2">
    <source>
        <dbReference type="Pfam" id="PF02517"/>
    </source>
</evidence>
<keyword evidence="1" id="KW-0472">Membrane</keyword>
<feature type="transmembrane region" description="Helical" evidence="1">
    <location>
        <begin position="81"/>
        <end position="102"/>
    </location>
</feature>
<proteinExistence type="predicted"/>
<protein>
    <submittedName>
        <fullName evidence="3">Unannotated protein</fullName>
    </submittedName>
</protein>
<dbReference type="InterPro" id="IPR003675">
    <property type="entry name" value="Rce1/LyrA-like_dom"/>
</dbReference>
<dbReference type="AlphaFoldDB" id="A0A6J7D371"/>
<feature type="transmembrane region" description="Helical" evidence="1">
    <location>
        <begin position="123"/>
        <end position="144"/>
    </location>
</feature>
<sequence length="319" mass="33956">MSDVGIDAQAGQLPTQPQIAPALYLQLLRSANYRWWRPLAGIAVFVGTYLNILLALFILPGVVYVTLSSNTQILQDAGSPLIFLLTNLSLALLIPCAMFAVWAAHRVNPGILASVTGRFRWGWFAKCFGLAVLLISATAVISSLTDSGSTPEHTASSTGTFITLSLIIVLTTPLQAAGEEFAFRGYLGQAIGAWVKFPIVSMIITSTAFALAHGGQSAPLFLDRFGFGMVAAYLVLRTGGLEVSIALHTVNNLAALLTAAAFSDFSSQLVSPDAPWALIGFDVIELAIFVVIIEVMRSRGLKRGQLQTRGNPTATTKAT</sequence>
<feature type="transmembrane region" description="Helical" evidence="1">
    <location>
        <begin position="39"/>
        <end position="61"/>
    </location>
</feature>
<feature type="domain" description="CAAX prenyl protease 2/Lysostaphin resistance protein A-like" evidence="2">
    <location>
        <begin position="165"/>
        <end position="253"/>
    </location>
</feature>
<dbReference type="GO" id="GO:0004175">
    <property type="term" value="F:endopeptidase activity"/>
    <property type="evidence" value="ECO:0007669"/>
    <property type="project" value="UniProtKB-ARBA"/>
</dbReference>
<keyword evidence="1" id="KW-1133">Transmembrane helix</keyword>
<accession>A0A6J7D371</accession>
<feature type="transmembrane region" description="Helical" evidence="1">
    <location>
        <begin position="186"/>
        <end position="212"/>
    </location>
</feature>
<gene>
    <name evidence="3" type="ORF">UFOPK3401_00451</name>
</gene>
<organism evidence="3">
    <name type="scientific">freshwater metagenome</name>
    <dbReference type="NCBI Taxonomy" id="449393"/>
    <lineage>
        <taxon>unclassified sequences</taxon>
        <taxon>metagenomes</taxon>
        <taxon>ecological metagenomes</taxon>
    </lineage>
</organism>
<feature type="transmembrane region" description="Helical" evidence="1">
    <location>
        <begin position="274"/>
        <end position="293"/>
    </location>
</feature>
<feature type="transmembrane region" description="Helical" evidence="1">
    <location>
        <begin position="156"/>
        <end position="174"/>
    </location>
</feature>
<evidence type="ECO:0000256" key="1">
    <source>
        <dbReference type="SAM" id="Phobius"/>
    </source>
</evidence>
<evidence type="ECO:0000313" key="3">
    <source>
        <dbReference type="EMBL" id="CAB4864601.1"/>
    </source>
</evidence>
<dbReference type="EMBL" id="CAFBLM010000013">
    <property type="protein sequence ID" value="CAB4864601.1"/>
    <property type="molecule type" value="Genomic_DNA"/>
</dbReference>
<reference evidence="3" key="1">
    <citation type="submission" date="2020-05" db="EMBL/GenBank/DDBJ databases">
        <authorList>
            <person name="Chiriac C."/>
            <person name="Salcher M."/>
            <person name="Ghai R."/>
            <person name="Kavagutti S V."/>
        </authorList>
    </citation>
    <scope>NUCLEOTIDE SEQUENCE</scope>
</reference>
<dbReference type="Pfam" id="PF02517">
    <property type="entry name" value="Rce1-like"/>
    <property type="match status" value="1"/>
</dbReference>
<name>A0A6J7D371_9ZZZZ</name>
<dbReference type="GO" id="GO:0080120">
    <property type="term" value="P:CAAX-box protein maturation"/>
    <property type="evidence" value="ECO:0007669"/>
    <property type="project" value="UniProtKB-ARBA"/>
</dbReference>